<dbReference type="PANTHER" id="PTHR15394:SF3">
    <property type="entry name" value="SERINE HYDROLASE RBBP9"/>
    <property type="match status" value="1"/>
</dbReference>
<dbReference type="EMBL" id="CP095785">
    <property type="protein sequence ID" value="XAG30449.1"/>
    <property type="molecule type" value="Genomic_DNA"/>
</dbReference>
<name>A0ABZ3EIU7_9GAMM</name>
<dbReference type="Proteomes" id="UP001438077">
    <property type="component" value="Chromosome"/>
</dbReference>
<gene>
    <name evidence="1" type="ORF">MYW70_10780</name>
</gene>
<accession>A0ABZ3EIU7</accession>
<evidence type="ECO:0000313" key="1">
    <source>
        <dbReference type="EMBL" id="XAG30449.1"/>
    </source>
</evidence>
<dbReference type="GO" id="GO:0016787">
    <property type="term" value="F:hydrolase activity"/>
    <property type="evidence" value="ECO:0007669"/>
    <property type="project" value="UniProtKB-KW"/>
</dbReference>
<dbReference type="PANTHER" id="PTHR15394">
    <property type="entry name" value="SERINE HYDROLASE RBBP9"/>
    <property type="match status" value="1"/>
</dbReference>
<dbReference type="SUPFAM" id="SSF53474">
    <property type="entry name" value="alpha/beta-Hydrolases"/>
    <property type="match status" value="1"/>
</dbReference>
<dbReference type="InterPro" id="IPR029058">
    <property type="entry name" value="AB_hydrolase_fold"/>
</dbReference>
<keyword evidence="2" id="KW-1185">Reference proteome</keyword>
<dbReference type="InterPro" id="IPR010662">
    <property type="entry name" value="RBBP9/YdeN"/>
</dbReference>
<sequence length="186" mass="21034">MKGKRLFIIHGYTASPEDNWFPWLKEKLEALGYHVDVPDMPGSNSPDPKRWQQRLIDADIKLDEDTILVGHSLGCITLLRFLSEQTSENTKIGGYILVAGFNREQNNLLELNSHICEDLDYNKLIKISDKRVSVISSNDPVVAPQASKDLANSLQTKIFIEDNAGHFLDRDGYTELPILLDIINNN</sequence>
<dbReference type="Pfam" id="PF06821">
    <property type="entry name" value="Ser_hydrolase"/>
    <property type="match status" value="1"/>
</dbReference>
<protein>
    <submittedName>
        <fullName evidence="1">Alpha/beta fold hydrolase</fullName>
    </submittedName>
</protein>
<organism evidence="1 2">
    <name type="scientific">Proteus faecis</name>
    <dbReference type="NCBI Taxonomy" id="2050967"/>
    <lineage>
        <taxon>Bacteria</taxon>
        <taxon>Pseudomonadati</taxon>
        <taxon>Pseudomonadota</taxon>
        <taxon>Gammaproteobacteria</taxon>
        <taxon>Enterobacterales</taxon>
        <taxon>Morganellaceae</taxon>
        <taxon>Proteus</taxon>
    </lineage>
</organism>
<dbReference type="RefSeq" id="WP_342639542.1">
    <property type="nucleotide sequence ID" value="NZ_CP095785.1"/>
</dbReference>
<keyword evidence="1" id="KW-0378">Hydrolase</keyword>
<reference evidence="1 2" key="1">
    <citation type="submission" date="2022-03" db="EMBL/GenBank/DDBJ databases">
        <title>Sea Food Isolates.</title>
        <authorList>
            <person name="Li C."/>
        </authorList>
    </citation>
    <scope>NUCLEOTIDE SEQUENCE [LARGE SCALE GENOMIC DNA]</scope>
    <source>
        <strain evidence="1 2">19MO01SH08</strain>
    </source>
</reference>
<proteinExistence type="predicted"/>
<dbReference type="Gene3D" id="3.40.50.1820">
    <property type="entry name" value="alpha/beta hydrolase"/>
    <property type="match status" value="1"/>
</dbReference>
<evidence type="ECO:0000313" key="2">
    <source>
        <dbReference type="Proteomes" id="UP001438077"/>
    </source>
</evidence>